<dbReference type="SUPFAM" id="SSF51556">
    <property type="entry name" value="Metallo-dependent hydrolases"/>
    <property type="match status" value="1"/>
</dbReference>
<evidence type="ECO:0000256" key="1">
    <source>
        <dbReference type="ARBA" id="ARBA00023239"/>
    </source>
</evidence>
<reference evidence="4" key="1">
    <citation type="submission" date="2016-10" db="EMBL/GenBank/DDBJ databases">
        <authorList>
            <person name="Varghese N."/>
            <person name="Submissions S."/>
        </authorList>
    </citation>
    <scope>NUCLEOTIDE SEQUENCE [LARGE SCALE GENOMIC DNA]</scope>
    <source>
        <strain evidence="4">DSM 45237</strain>
    </source>
</reference>
<keyword evidence="1" id="KW-0456">Lyase</keyword>
<dbReference type="GO" id="GO:0016831">
    <property type="term" value="F:carboxy-lyase activity"/>
    <property type="evidence" value="ECO:0007669"/>
    <property type="project" value="InterPro"/>
</dbReference>
<evidence type="ECO:0000313" key="4">
    <source>
        <dbReference type="Proteomes" id="UP000181980"/>
    </source>
</evidence>
<accession>A0A1H5MKK7</accession>
<protein>
    <recommendedName>
        <fullName evidence="2">Amidohydrolase-related domain-containing protein</fullName>
    </recommendedName>
</protein>
<sequence length="255" mass="27049">MRIDFHTHIWNTQLDEVDTFVQNITALGIDKAVVLPIAPYMSNQAVADLVTKADGAIVGFASVVPFAETTGIPREDPLETLAHAVNVLGLKGLKLHPLIQGFALNDPGLVPVVSAAGDLGIPVIFHTGPSNGRAGRLENGRVELLDDLAVMCPNTVLVAGHANPMSDALYLARKHPNVYLETSISWARWGALIPGLVKQVVTEAGPDKILYGSDFSLDRDQRVIDTDAVFTSSGLSAGDLELVFGGNAARLLGLS</sequence>
<dbReference type="Gene3D" id="3.20.20.140">
    <property type="entry name" value="Metal-dependent hydrolases"/>
    <property type="match status" value="1"/>
</dbReference>
<dbReference type="Pfam" id="PF04909">
    <property type="entry name" value="Amidohydro_2"/>
    <property type="match status" value="1"/>
</dbReference>
<name>A0A1H5MKK7_9ACTN</name>
<gene>
    <name evidence="3" type="ORF">SAMN04488561_3192</name>
</gene>
<dbReference type="PANTHER" id="PTHR21240">
    <property type="entry name" value="2-AMINO-3-CARBOXYLMUCONATE-6-SEMIALDEHYDE DECARBOXYLASE"/>
    <property type="match status" value="1"/>
</dbReference>
<dbReference type="InterPro" id="IPR032465">
    <property type="entry name" value="ACMSD"/>
</dbReference>
<dbReference type="CDD" id="cd01292">
    <property type="entry name" value="metallo-dependent_hydrolases"/>
    <property type="match status" value="1"/>
</dbReference>
<evidence type="ECO:0000259" key="2">
    <source>
        <dbReference type="Pfam" id="PF04909"/>
    </source>
</evidence>
<dbReference type="InterPro" id="IPR032466">
    <property type="entry name" value="Metal_Hydrolase"/>
</dbReference>
<organism evidence="3 4">
    <name type="scientific">Jiangella alba</name>
    <dbReference type="NCBI Taxonomy" id="561176"/>
    <lineage>
        <taxon>Bacteria</taxon>
        <taxon>Bacillati</taxon>
        <taxon>Actinomycetota</taxon>
        <taxon>Actinomycetes</taxon>
        <taxon>Jiangellales</taxon>
        <taxon>Jiangellaceae</taxon>
        <taxon>Jiangella</taxon>
    </lineage>
</organism>
<dbReference type="InterPro" id="IPR006680">
    <property type="entry name" value="Amidohydro-rel"/>
</dbReference>
<dbReference type="EMBL" id="FNUC01000003">
    <property type="protein sequence ID" value="SEE88938.1"/>
    <property type="molecule type" value="Genomic_DNA"/>
</dbReference>
<dbReference type="RefSeq" id="WP_069111741.1">
    <property type="nucleotide sequence ID" value="NZ_FNUC01000003.1"/>
</dbReference>
<feature type="domain" description="Amidohydrolase-related" evidence="2">
    <location>
        <begin position="12"/>
        <end position="254"/>
    </location>
</feature>
<keyword evidence="4" id="KW-1185">Reference proteome</keyword>
<dbReference type="GO" id="GO:0016787">
    <property type="term" value="F:hydrolase activity"/>
    <property type="evidence" value="ECO:0007669"/>
    <property type="project" value="InterPro"/>
</dbReference>
<dbReference type="Proteomes" id="UP000181980">
    <property type="component" value="Unassembled WGS sequence"/>
</dbReference>
<dbReference type="STRING" id="561176.SAMN04488561_3192"/>
<dbReference type="AlphaFoldDB" id="A0A1H5MKK7"/>
<evidence type="ECO:0000313" key="3">
    <source>
        <dbReference type="EMBL" id="SEE88938.1"/>
    </source>
</evidence>
<proteinExistence type="predicted"/>
<dbReference type="OrthoDB" id="1407586at2"/>